<evidence type="ECO:0000256" key="3">
    <source>
        <dbReference type="ARBA" id="ARBA00009699"/>
    </source>
</evidence>
<feature type="region of interest" description="Disordered" evidence="11">
    <location>
        <begin position="401"/>
        <end position="426"/>
    </location>
</feature>
<evidence type="ECO:0000256" key="6">
    <source>
        <dbReference type="ARBA" id="ARBA00022801"/>
    </source>
</evidence>
<comment type="caution">
    <text evidence="13">The sequence shown here is derived from an EMBL/GenBank/DDBJ whole genome shotgun (WGS) entry which is preliminary data.</text>
</comment>
<evidence type="ECO:0000256" key="4">
    <source>
        <dbReference type="ARBA" id="ARBA00012350"/>
    </source>
</evidence>
<dbReference type="EMBL" id="JAAVMX010000003">
    <property type="protein sequence ID" value="KAF4511083.1"/>
    <property type="molecule type" value="Genomic_DNA"/>
</dbReference>
<proteinExistence type="inferred from homology"/>
<dbReference type="GO" id="GO:0012505">
    <property type="term" value="C:endomembrane system"/>
    <property type="evidence" value="ECO:0007669"/>
    <property type="project" value="UniProtKB-SubCell"/>
</dbReference>
<dbReference type="SUPFAM" id="SSF48208">
    <property type="entry name" value="Six-hairpin glycosidases"/>
    <property type="match status" value="1"/>
</dbReference>
<reference evidence="13 14" key="1">
    <citation type="journal article" date="2020" name="Genome Biol. Evol.">
        <title>A new high-quality draft genome assembly of the Chinese cordyceps Ophiocordyceps sinensis.</title>
        <authorList>
            <person name="Shu R."/>
            <person name="Zhang J."/>
            <person name="Meng Q."/>
            <person name="Zhang H."/>
            <person name="Zhou G."/>
            <person name="Li M."/>
            <person name="Wu P."/>
            <person name="Zhao Y."/>
            <person name="Chen C."/>
            <person name="Qin Q."/>
        </authorList>
    </citation>
    <scope>NUCLEOTIDE SEQUENCE [LARGE SCALE GENOMIC DNA]</scope>
    <source>
        <strain evidence="13 14">IOZ07</strain>
    </source>
</reference>
<dbReference type="Proteomes" id="UP000557566">
    <property type="component" value="Unassembled WGS sequence"/>
</dbReference>
<sequence length="457" mass="49985">MRGLAILALASGLLGQTALGIKVNVDDEGSIKKAASIAAYGLMRYYTGNNTGDVPGNLPDPYYWWTAGAMFGTIIDYWFLTGDSTYNDATMQAIVHQGADSADFMPKNQTRTEGNDDQGFWAMTAMSAAENKFPDPPSDQPQYLALVQAVFNLYAQRWDELDCGGGLRWQIFSFNNGYNYKNSISNGCFFNIAARLARYTGNDTYADWATKIFEWQKKVGLINDKFDVHDGITIDSDTQCRRVNTDQWSYNAGIYLEGAAMMYNHTKNDTWKKRLDGILKESLTRFVKGNVLYEQFCEANKLCNRDQQSFKGYLARWLAATTKLAPYTGEAIFPILKATAKAAASSCTGSPPPTDFKGMQGTACGFSWLGNNFDGLVGVPQQMNAVAAMIYPLTSKAPAPYTEKTGGTSKGDPSAGTGKETDPTELKPITMADKAAASFLTLFLIVGTVGGTTFMLV</sequence>
<dbReference type="GO" id="GO:0009272">
    <property type="term" value="P:fungal-type cell wall biogenesis"/>
    <property type="evidence" value="ECO:0007669"/>
    <property type="project" value="TreeGrafter"/>
</dbReference>
<keyword evidence="5 12" id="KW-0732">Signal</keyword>
<evidence type="ECO:0000256" key="12">
    <source>
        <dbReference type="SAM" id="SignalP"/>
    </source>
</evidence>
<dbReference type="PANTHER" id="PTHR12145:SF41">
    <property type="entry name" value="MANNAN ENDO-1,6-ALPHA-MANNOSIDASE"/>
    <property type="match status" value="1"/>
</dbReference>
<dbReference type="AlphaFoldDB" id="A0A8H4V7R1"/>
<evidence type="ECO:0000256" key="8">
    <source>
        <dbReference type="ARBA" id="ARBA00023180"/>
    </source>
</evidence>
<dbReference type="EC" id="3.2.1.101" evidence="4 10"/>
<dbReference type="PANTHER" id="PTHR12145">
    <property type="entry name" value="MANNAN ENDO-1,6-ALPHA-MANNOSIDASE DCW1"/>
    <property type="match status" value="1"/>
</dbReference>
<dbReference type="InterPro" id="IPR005198">
    <property type="entry name" value="Glyco_hydro_76"/>
</dbReference>
<comment type="subcellular location">
    <subcellularLocation>
        <location evidence="2">Endomembrane system</location>
    </subcellularLocation>
</comment>
<accession>A0A8H4V7R1</accession>
<feature type="chain" id="PRO_5034423981" description="Mannan endo-1,6-alpha-mannosidase" evidence="12">
    <location>
        <begin position="21"/>
        <end position="457"/>
    </location>
</feature>
<evidence type="ECO:0000256" key="9">
    <source>
        <dbReference type="ARBA" id="ARBA00023295"/>
    </source>
</evidence>
<evidence type="ECO:0000256" key="2">
    <source>
        <dbReference type="ARBA" id="ARBA00004308"/>
    </source>
</evidence>
<evidence type="ECO:0000256" key="11">
    <source>
        <dbReference type="SAM" id="MobiDB-lite"/>
    </source>
</evidence>
<evidence type="ECO:0000256" key="10">
    <source>
        <dbReference type="PIRNR" id="PIRNR016302"/>
    </source>
</evidence>
<name>A0A8H4V7R1_9HYPO</name>
<organism evidence="13 14">
    <name type="scientific">Ophiocordyceps sinensis</name>
    <dbReference type="NCBI Taxonomy" id="72228"/>
    <lineage>
        <taxon>Eukaryota</taxon>
        <taxon>Fungi</taxon>
        <taxon>Dikarya</taxon>
        <taxon>Ascomycota</taxon>
        <taxon>Pezizomycotina</taxon>
        <taxon>Sordariomycetes</taxon>
        <taxon>Hypocreomycetidae</taxon>
        <taxon>Hypocreales</taxon>
        <taxon>Ophiocordycipitaceae</taxon>
        <taxon>Ophiocordyceps</taxon>
    </lineage>
</organism>
<protein>
    <recommendedName>
        <fullName evidence="4 10">Mannan endo-1,6-alpha-mannosidase</fullName>
        <ecNumber evidence="4 10">3.2.1.101</ecNumber>
    </recommendedName>
</protein>
<keyword evidence="6 10" id="KW-0378">Hydrolase</keyword>
<dbReference type="FunFam" id="1.50.10.20:FF:000006">
    <property type="entry name" value="Mannan endo-1,6-alpha-mannosidase"/>
    <property type="match status" value="1"/>
</dbReference>
<dbReference type="InterPro" id="IPR008928">
    <property type="entry name" value="6-hairpin_glycosidase_sf"/>
</dbReference>
<dbReference type="InterPro" id="IPR014480">
    <property type="entry name" value="Mannan-1_6-alpha_mannosidase"/>
</dbReference>
<evidence type="ECO:0000256" key="7">
    <source>
        <dbReference type="ARBA" id="ARBA00023136"/>
    </source>
</evidence>
<dbReference type="GO" id="GO:0016052">
    <property type="term" value="P:carbohydrate catabolic process"/>
    <property type="evidence" value="ECO:0007669"/>
    <property type="project" value="InterPro"/>
</dbReference>
<dbReference type="GO" id="GO:0008496">
    <property type="term" value="F:mannan endo-1,6-alpha-mannosidase activity"/>
    <property type="evidence" value="ECO:0007669"/>
    <property type="project" value="UniProtKB-UniRule"/>
</dbReference>
<dbReference type="PIRSF" id="PIRSF016302">
    <property type="entry name" value="Man_a_manosd"/>
    <property type="match status" value="1"/>
</dbReference>
<dbReference type="OrthoDB" id="4187847at2759"/>
<keyword evidence="9 10" id="KW-0326">Glycosidase</keyword>
<keyword evidence="7" id="KW-0472">Membrane</keyword>
<evidence type="ECO:0000256" key="5">
    <source>
        <dbReference type="ARBA" id="ARBA00022729"/>
    </source>
</evidence>
<keyword evidence="8" id="KW-0325">Glycoprotein</keyword>
<evidence type="ECO:0000313" key="13">
    <source>
        <dbReference type="EMBL" id="KAF4511083.1"/>
    </source>
</evidence>
<keyword evidence="14" id="KW-1185">Reference proteome</keyword>
<gene>
    <name evidence="13" type="ORF">G6O67_002916</name>
</gene>
<dbReference type="Pfam" id="PF03663">
    <property type="entry name" value="Glyco_hydro_76"/>
    <property type="match status" value="1"/>
</dbReference>
<dbReference type="Gene3D" id="1.50.10.20">
    <property type="match status" value="1"/>
</dbReference>
<feature type="signal peptide" evidence="12">
    <location>
        <begin position="1"/>
        <end position="20"/>
    </location>
</feature>
<comment type="similarity">
    <text evidence="3 10">Belongs to the glycosyl hydrolase 76 family.</text>
</comment>
<comment type="catalytic activity">
    <reaction evidence="1 10">
        <text>Random hydrolysis of (1-&gt;6)-alpha-D-mannosidic linkages in unbranched (1-&gt;6)-mannans.</text>
        <dbReference type="EC" id="3.2.1.101"/>
    </reaction>
</comment>
<evidence type="ECO:0000256" key="1">
    <source>
        <dbReference type="ARBA" id="ARBA00001452"/>
    </source>
</evidence>
<evidence type="ECO:0000313" key="14">
    <source>
        <dbReference type="Proteomes" id="UP000557566"/>
    </source>
</evidence>